<accession>A0A512NRQ5</accession>
<dbReference type="Proteomes" id="UP000321058">
    <property type="component" value="Unassembled WGS sequence"/>
</dbReference>
<feature type="transmembrane region" description="Helical" evidence="1">
    <location>
        <begin position="132"/>
        <end position="151"/>
    </location>
</feature>
<feature type="transmembrane region" description="Helical" evidence="1">
    <location>
        <begin position="93"/>
        <end position="112"/>
    </location>
</feature>
<keyword evidence="1" id="KW-1133">Transmembrane helix</keyword>
<keyword evidence="1" id="KW-0812">Transmembrane</keyword>
<dbReference type="AlphaFoldDB" id="A0A512NRQ5"/>
<keyword evidence="1" id="KW-0472">Membrane</keyword>
<feature type="transmembrane region" description="Helical" evidence="1">
    <location>
        <begin position="36"/>
        <end position="55"/>
    </location>
</feature>
<evidence type="ECO:0000256" key="1">
    <source>
        <dbReference type="SAM" id="Phobius"/>
    </source>
</evidence>
<gene>
    <name evidence="2" type="ORF">RSO01_88020</name>
</gene>
<feature type="transmembrane region" description="Helical" evidence="1">
    <location>
        <begin position="61"/>
        <end position="81"/>
    </location>
</feature>
<organism evidence="2 3">
    <name type="scientific">Reyranella soli</name>
    <dbReference type="NCBI Taxonomy" id="1230389"/>
    <lineage>
        <taxon>Bacteria</taxon>
        <taxon>Pseudomonadati</taxon>
        <taxon>Pseudomonadota</taxon>
        <taxon>Alphaproteobacteria</taxon>
        <taxon>Hyphomicrobiales</taxon>
        <taxon>Reyranellaceae</taxon>
        <taxon>Reyranella</taxon>
    </lineage>
</organism>
<dbReference type="EMBL" id="BKAJ01000241">
    <property type="protein sequence ID" value="GEP61636.1"/>
    <property type="molecule type" value="Genomic_DNA"/>
</dbReference>
<evidence type="ECO:0000313" key="3">
    <source>
        <dbReference type="Proteomes" id="UP000321058"/>
    </source>
</evidence>
<comment type="caution">
    <text evidence="2">The sequence shown here is derived from an EMBL/GenBank/DDBJ whole genome shotgun (WGS) entry which is preliminary data.</text>
</comment>
<feature type="transmembrane region" description="Helical" evidence="1">
    <location>
        <begin position="6"/>
        <end position="29"/>
    </location>
</feature>
<proteinExistence type="predicted"/>
<sequence>MSVETFTFVHVVISLVGIMTGFIVVALMLQSAPIAGWNAFFLISTILTSVTGYFFPIKGLTPGLVVGAISLVILAVALYAIYGKKLVGPWRKVYVATAVAALYLNFFVAIAQSFNKFAYLNKFAPTGSEPPFAVAQGIVLIGFIILGIAAVRRYRPVD</sequence>
<reference evidence="2 3" key="1">
    <citation type="submission" date="2019-07" db="EMBL/GenBank/DDBJ databases">
        <title>Whole genome shotgun sequence of Reyranella soli NBRC 108950.</title>
        <authorList>
            <person name="Hosoyama A."/>
            <person name="Uohara A."/>
            <person name="Ohji S."/>
            <person name="Ichikawa N."/>
        </authorList>
    </citation>
    <scope>NUCLEOTIDE SEQUENCE [LARGE SCALE GENOMIC DNA]</scope>
    <source>
        <strain evidence="2 3">NBRC 108950</strain>
    </source>
</reference>
<name>A0A512NRQ5_9HYPH</name>
<protein>
    <submittedName>
        <fullName evidence="2">Membrane protein</fullName>
    </submittedName>
</protein>
<keyword evidence="3" id="KW-1185">Reference proteome</keyword>
<evidence type="ECO:0000313" key="2">
    <source>
        <dbReference type="EMBL" id="GEP61636.1"/>
    </source>
</evidence>